<gene>
    <name evidence="2" type="ORF">FSCOSCO3_A035843</name>
</gene>
<reference evidence="2 3" key="1">
    <citation type="submission" date="2024-01" db="EMBL/GenBank/DDBJ databases">
        <authorList>
            <person name="Alioto T."/>
            <person name="Alioto T."/>
            <person name="Gomez Garrido J."/>
        </authorList>
    </citation>
    <scope>NUCLEOTIDE SEQUENCE [LARGE SCALE GENOMIC DNA]</scope>
</reference>
<sequence>MQSEPSTSKTLRPDGVVRLCPSCSRGYIMGFDLHPRCEACLGAEHARLALTPRATCAFCARLPAAELRRRADGYLFQVLDGEGDGSWGDRATFSVEKAMVILDQPDGRREPMVGHETAGSAPSIRGSPPGSPLSLLGDLESEIDVVDDDEQGAPLGRQSPSSLQPAGHFPAKALLQDLPSIIRMAADLKNVPMPEEPPAPVRGILGGDIYDLEPSRRQPPLWPQVSELRSFVDMAYAEPGKLKAPVSRYDPFTRVQGITEGSFPSVPPLEENLATILLPKATFFGRRKPTPPSPRDQVTARLTDRAHQCAAQTAAAANNIALLSSAVSTLVTQPGSFPPDVASDIGKAMAAILALSTATTVAQARIMAWLIMLQRNMWLHMSELPVQIRHELLDGPISSVGLFGPLLQSATTHLQTACEEGDKVNLTTT</sequence>
<name>A0AAV1QAA4_SCOSC</name>
<feature type="compositionally biased region" description="Low complexity" evidence="1">
    <location>
        <begin position="119"/>
        <end position="136"/>
    </location>
</feature>
<dbReference type="EMBL" id="CAWUFR010000756">
    <property type="protein sequence ID" value="CAK6980951.1"/>
    <property type="molecule type" value="Genomic_DNA"/>
</dbReference>
<proteinExistence type="predicted"/>
<comment type="caution">
    <text evidence="2">The sequence shown here is derived from an EMBL/GenBank/DDBJ whole genome shotgun (WGS) entry which is preliminary data.</text>
</comment>
<accession>A0AAV1QAA4</accession>
<feature type="region of interest" description="Disordered" evidence="1">
    <location>
        <begin position="107"/>
        <end position="136"/>
    </location>
</feature>
<dbReference type="AlphaFoldDB" id="A0AAV1QAA4"/>
<evidence type="ECO:0000256" key="1">
    <source>
        <dbReference type="SAM" id="MobiDB-lite"/>
    </source>
</evidence>
<evidence type="ECO:0000313" key="2">
    <source>
        <dbReference type="EMBL" id="CAK6980951.1"/>
    </source>
</evidence>
<protein>
    <submittedName>
        <fullName evidence="2">Inter-alpha-trypsin inhibitor heavy chain H3-like</fullName>
    </submittedName>
</protein>
<organism evidence="2 3">
    <name type="scientific">Scomber scombrus</name>
    <name type="common">Atlantic mackerel</name>
    <name type="synonym">Scomber vernalis</name>
    <dbReference type="NCBI Taxonomy" id="13677"/>
    <lineage>
        <taxon>Eukaryota</taxon>
        <taxon>Metazoa</taxon>
        <taxon>Chordata</taxon>
        <taxon>Craniata</taxon>
        <taxon>Vertebrata</taxon>
        <taxon>Euteleostomi</taxon>
        <taxon>Actinopterygii</taxon>
        <taxon>Neopterygii</taxon>
        <taxon>Teleostei</taxon>
        <taxon>Neoteleostei</taxon>
        <taxon>Acanthomorphata</taxon>
        <taxon>Pelagiaria</taxon>
        <taxon>Scombriformes</taxon>
        <taxon>Scombridae</taxon>
        <taxon>Scomber</taxon>
    </lineage>
</organism>
<dbReference type="Proteomes" id="UP001314229">
    <property type="component" value="Unassembled WGS sequence"/>
</dbReference>
<keyword evidence="3" id="KW-1185">Reference proteome</keyword>
<evidence type="ECO:0000313" key="3">
    <source>
        <dbReference type="Proteomes" id="UP001314229"/>
    </source>
</evidence>